<dbReference type="OrthoDB" id="5376140at2759"/>
<dbReference type="PROSITE" id="PS51038">
    <property type="entry name" value="BAH"/>
    <property type="match status" value="2"/>
</dbReference>
<dbReference type="NCBIfam" id="TIGR00675">
    <property type="entry name" value="dcm"/>
    <property type="match status" value="1"/>
</dbReference>
<dbReference type="Gene3D" id="2.30.30.490">
    <property type="match status" value="2"/>
</dbReference>
<dbReference type="SMART" id="SM00439">
    <property type="entry name" value="BAH"/>
    <property type="match status" value="2"/>
</dbReference>
<evidence type="ECO:0000256" key="4">
    <source>
        <dbReference type="ARBA" id="ARBA00022691"/>
    </source>
</evidence>
<dbReference type="InterPro" id="IPR001025">
    <property type="entry name" value="BAH_dom"/>
</dbReference>
<dbReference type="InterPro" id="IPR043151">
    <property type="entry name" value="BAH_sf"/>
</dbReference>
<feature type="region of interest" description="Disordered" evidence="12">
    <location>
        <begin position="133"/>
        <end position="162"/>
    </location>
</feature>
<dbReference type="AlphaFoldDB" id="A0A484MMB4"/>
<dbReference type="EC" id="2.1.1.37" evidence="11"/>
<evidence type="ECO:0000256" key="12">
    <source>
        <dbReference type="SAM" id="MobiDB-lite"/>
    </source>
</evidence>
<dbReference type="GO" id="GO:0003886">
    <property type="term" value="F:DNA (cytosine-5-)-methyltransferase activity"/>
    <property type="evidence" value="ECO:0007669"/>
    <property type="project" value="UniProtKB-EC"/>
</dbReference>
<evidence type="ECO:0000313" key="15">
    <source>
        <dbReference type="Proteomes" id="UP000595140"/>
    </source>
</evidence>
<dbReference type="Gene3D" id="3.40.50.150">
    <property type="entry name" value="Vaccinia Virus protein VP39"/>
    <property type="match status" value="1"/>
</dbReference>
<keyword evidence="15" id="KW-1185">Reference proteome</keyword>
<dbReference type="Pfam" id="PF00145">
    <property type="entry name" value="DNA_methylase"/>
    <property type="match status" value="1"/>
</dbReference>
<organism evidence="14 15">
    <name type="scientific">Cuscuta campestris</name>
    <dbReference type="NCBI Taxonomy" id="132261"/>
    <lineage>
        <taxon>Eukaryota</taxon>
        <taxon>Viridiplantae</taxon>
        <taxon>Streptophyta</taxon>
        <taxon>Embryophyta</taxon>
        <taxon>Tracheophyta</taxon>
        <taxon>Spermatophyta</taxon>
        <taxon>Magnoliopsida</taxon>
        <taxon>eudicotyledons</taxon>
        <taxon>Gunneridae</taxon>
        <taxon>Pentapetalae</taxon>
        <taxon>asterids</taxon>
        <taxon>lamiids</taxon>
        <taxon>Solanales</taxon>
        <taxon>Convolvulaceae</taxon>
        <taxon>Cuscuteae</taxon>
        <taxon>Cuscuta</taxon>
        <taxon>Cuscuta subgen. Grammica</taxon>
        <taxon>Cuscuta sect. Cleistogrammica</taxon>
    </lineage>
</organism>
<evidence type="ECO:0000256" key="10">
    <source>
        <dbReference type="RuleBase" id="RU000416"/>
    </source>
</evidence>
<protein>
    <recommendedName>
        <fullName evidence="11">Cytosine-specific methyltransferase</fullName>
        <ecNumber evidence="11">2.1.1.37</ecNumber>
    </recommendedName>
</protein>
<accession>A0A484MMB4</accession>
<evidence type="ECO:0000256" key="6">
    <source>
        <dbReference type="ARBA" id="ARBA00023125"/>
    </source>
</evidence>
<feature type="active site" evidence="8 9">
    <location>
        <position position="738"/>
    </location>
</feature>
<evidence type="ECO:0000259" key="13">
    <source>
        <dbReference type="PROSITE" id="PS51038"/>
    </source>
</evidence>
<dbReference type="InterPro" id="IPR001525">
    <property type="entry name" value="C5_MeTfrase"/>
</dbReference>
<evidence type="ECO:0000256" key="7">
    <source>
        <dbReference type="ARBA" id="ARBA00023242"/>
    </source>
</evidence>
<dbReference type="PANTHER" id="PTHR10629:SF52">
    <property type="entry name" value="DNA (CYTOSINE-5)-METHYLTRANSFERASE 1"/>
    <property type="match status" value="1"/>
</dbReference>
<evidence type="ECO:0000256" key="9">
    <source>
        <dbReference type="PROSITE-ProRule" id="PRU01016"/>
    </source>
</evidence>
<evidence type="ECO:0000256" key="8">
    <source>
        <dbReference type="PIRSR" id="PIRSR037404-1"/>
    </source>
</evidence>
<proteinExistence type="inferred from homology"/>
<comment type="catalytic activity">
    <reaction evidence="11">
        <text>a 2'-deoxycytidine in DNA + S-adenosyl-L-methionine = a 5-methyl-2'-deoxycytidine in DNA + S-adenosyl-L-homocysteine + H(+)</text>
        <dbReference type="Rhea" id="RHEA:13681"/>
        <dbReference type="Rhea" id="RHEA-COMP:11369"/>
        <dbReference type="Rhea" id="RHEA-COMP:11370"/>
        <dbReference type="ChEBI" id="CHEBI:15378"/>
        <dbReference type="ChEBI" id="CHEBI:57856"/>
        <dbReference type="ChEBI" id="CHEBI:59789"/>
        <dbReference type="ChEBI" id="CHEBI:85452"/>
        <dbReference type="ChEBI" id="CHEBI:85454"/>
        <dbReference type="EC" id="2.1.1.37"/>
    </reaction>
</comment>
<keyword evidence="6" id="KW-0238">DNA-binding</keyword>
<dbReference type="PROSITE" id="PS51679">
    <property type="entry name" value="SAM_MT_C5"/>
    <property type="match status" value="1"/>
</dbReference>
<keyword evidence="5" id="KW-0677">Repeat</keyword>
<gene>
    <name evidence="14" type="ORF">CCAM_LOCUS31405</name>
</gene>
<dbReference type="InterPro" id="IPR029063">
    <property type="entry name" value="SAM-dependent_MTases_sf"/>
</dbReference>
<dbReference type="PROSITE" id="PS00094">
    <property type="entry name" value="C5_MTASE_1"/>
    <property type="match status" value="1"/>
</dbReference>
<comment type="similarity">
    <text evidence="9 10">Belongs to the class I-like SAM-binding methyltransferase superfamily. C5-methyltransferase family.</text>
</comment>
<dbReference type="GO" id="GO:0006346">
    <property type="term" value="P:DNA methylation-dependent constitutive heterochromatin formation"/>
    <property type="evidence" value="ECO:0007669"/>
    <property type="project" value="InterPro"/>
</dbReference>
<comment type="subcellular location">
    <subcellularLocation>
        <location evidence="1">Nucleus</location>
    </subcellularLocation>
</comment>
<dbReference type="Pfam" id="PF01426">
    <property type="entry name" value="BAH"/>
    <property type="match status" value="2"/>
</dbReference>
<evidence type="ECO:0000256" key="3">
    <source>
        <dbReference type="ARBA" id="ARBA00022679"/>
    </source>
</evidence>
<feature type="region of interest" description="Disordered" evidence="12">
    <location>
        <begin position="190"/>
        <end position="220"/>
    </location>
</feature>
<sequence>MCRGKTERGLIFDVPANRVDPLRRREMLTVEKVSGMVPAGATLSDSSCCSSQSAVPASEFCPYSTRPGVLYLELWEFLCGIKYGSRKRLRTPSAKVFEAVASYIDVKENRKRRQSQSNKFAKSENIAACQKVSKRALSKKEQQHHTNQNQKKEHCLEKGTDINHKRNSVTTTRLINRIWGEYYSNYVTRESTKENRPTSRKRKATGDNTEDEKKDIKRSNQNKYCPDDLWMPYCPSRKKRSGCKRKIKWDGEAIGMTFYDNSLYEGVVISGTLVSIGCVVLVEKSHLNHDYCICFVEYMFEASDERKILHGRVMIGGFETVLGNSADKRELCLTNDCIEFEASEVIELLVLKIKQTPWGYLSRKDNEDNERADRERAEERKMKGLTTEYFCRSLYCPEKGAFFSLQTGLMGLGSGYCHSCNGRKSHEKNDFTVCTLMKSFTYRGIQYNIQDFLYFSSQYLMENHEGKKSVVNSLHHKPEAYVVCRLLEVEVSCSLKQSNPESVKIKVQRFFRPEDISAQNAYVSDIQEVYYSKSIETIPVMAVKGKCEVRKKEDFEFMDSPYIYEHAFFCQFVYDPENQSLELLPSHIKLSPSKGCLEQKAASRKIKKKQMNRKGDSGKTSNGENRKVAINSLATLDIFAGCGGLSEGLEKSGAAVTKWAIESEETAAEAFKLNHPDAFTVVKDCNMVLRDIMMANGDASDCIPTSEANALASHLDSSTINSLPRPGEVDFIIAGPPCQGFSLLNRHNKSSTSDVRRIMILSLLSFVDYFRPKFLLIENVRNLVSFDNMKPFQLTIASLLEMGYQVRFGVLEAGFYGVAQSRRRVFIWAASPKETLPEWPEPMHAFPGPDLRIKLDLNGDSHYTAVGSTKAGAPFRCLTVRDTIGDLPALTNGDSATTMEYKGNPVSWFQKRVRRNMTVLTDHVPRKLSELNLIHCQYLSTGADWRDLPKKKVQLASGKFVDLKPQWLIKMQSKGSQSKGVLGRLEWEKNFPTAITCPQPRGKVGRWFHPQQDRLISVREYARAQGFPDSYKFAGNVRNKYQQVGNAVPPPLAFALGRKLREAIETP</sequence>
<dbReference type="CDD" id="cd04708">
    <property type="entry name" value="BAH_plantDCM_II"/>
    <property type="match status" value="1"/>
</dbReference>
<keyword evidence="2 9" id="KW-0489">Methyltransferase</keyword>
<feature type="domain" description="BAH" evidence="13">
    <location>
        <begin position="461"/>
        <end position="585"/>
    </location>
</feature>
<evidence type="ECO:0000256" key="1">
    <source>
        <dbReference type="ARBA" id="ARBA00004123"/>
    </source>
</evidence>
<evidence type="ECO:0000256" key="2">
    <source>
        <dbReference type="ARBA" id="ARBA00022603"/>
    </source>
</evidence>
<dbReference type="InterPro" id="IPR018117">
    <property type="entry name" value="C5_DNA_meth_AS"/>
</dbReference>
<dbReference type="FunFam" id="3.40.50.150:FF:000108">
    <property type="entry name" value="DNA (cytosine-5)-methyltransferase"/>
    <property type="match status" value="1"/>
</dbReference>
<dbReference type="GO" id="GO:0005634">
    <property type="term" value="C:nucleus"/>
    <property type="evidence" value="ECO:0007669"/>
    <property type="project" value="UniProtKB-SubCell"/>
</dbReference>
<dbReference type="GO" id="GO:0003677">
    <property type="term" value="F:DNA binding"/>
    <property type="evidence" value="ECO:0007669"/>
    <property type="project" value="UniProtKB-KW"/>
</dbReference>
<dbReference type="SUPFAM" id="SSF53335">
    <property type="entry name" value="S-adenosyl-L-methionine-dependent methyltransferases"/>
    <property type="match status" value="1"/>
</dbReference>
<name>A0A484MMB4_9ASTE</name>
<feature type="compositionally biased region" description="Basic and acidic residues" evidence="12">
    <location>
        <begin position="138"/>
        <end position="162"/>
    </location>
</feature>
<dbReference type="Proteomes" id="UP000595140">
    <property type="component" value="Unassembled WGS sequence"/>
</dbReference>
<evidence type="ECO:0000256" key="11">
    <source>
        <dbReference type="RuleBase" id="RU000417"/>
    </source>
</evidence>
<keyword evidence="7" id="KW-0539">Nucleus</keyword>
<dbReference type="GO" id="GO:0044027">
    <property type="term" value="P:negative regulation of gene expression via chromosomal CpG island methylation"/>
    <property type="evidence" value="ECO:0007669"/>
    <property type="project" value="TreeGrafter"/>
</dbReference>
<dbReference type="Gene3D" id="3.90.120.10">
    <property type="entry name" value="DNA Methylase, subunit A, domain 2"/>
    <property type="match status" value="2"/>
</dbReference>
<dbReference type="PRINTS" id="PR00105">
    <property type="entry name" value="C5METTRFRASE"/>
</dbReference>
<dbReference type="InterPro" id="IPR050390">
    <property type="entry name" value="C5-Methyltransferase"/>
</dbReference>
<feature type="region of interest" description="Disordered" evidence="12">
    <location>
        <begin position="605"/>
        <end position="624"/>
    </location>
</feature>
<evidence type="ECO:0000256" key="5">
    <source>
        <dbReference type="ARBA" id="ARBA00022737"/>
    </source>
</evidence>
<dbReference type="GO" id="GO:0032259">
    <property type="term" value="P:methylation"/>
    <property type="evidence" value="ECO:0007669"/>
    <property type="project" value="UniProtKB-KW"/>
</dbReference>
<keyword evidence="3 9" id="KW-0808">Transferase</keyword>
<feature type="domain" description="BAH" evidence="13">
    <location>
        <begin position="272"/>
        <end position="406"/>
    </location>
</feature>
<dbReference type="PANTHER" id="PTHR10629">
    <property type="entry name" value="CYTOSINE-SPECIFIC METHYLTRANSFERASE"/>
    <property type="match status" value="1"/>
</dbReference>
<keyword evidence="4 9" id="KW-0949">S-adenosyl-L-methionine</keyword>
<dbReference type="InterPro" id="IPR031303">
    <property type="entry name" value="C5_meth_CS"/>
</dbReference>
<evidence type="ECO:0000313" key="14">
    <source>
        <dbReference type="EMBL" id="VFQ89629.1"/>
    </source>
</evidence>
<dbReference type="PROSITE" id="PS00095">
    <property type="entry name" value="C5_MTASE_2"/>
    <property type="match status" value="1"/>
</dbReference>
<dbReference type="GO" id="GO:0003682">
    <property type="term" value="F:chromatin binding"/>
    <property type="evidence" value="ECO:0007669"/>
    <property type="project" value="InterPro"/>
</dbReference>
<reference evidence="14 15" key="1">
    <citation type="submission" date="2018-04" db="EMBL/GenBank/DDBJ databases">
        <authorList>
            <person name="Vogel A."/>
        </authorList>
    </citation>
    <scope>NUCLEOTIDE SEQUENCE [LARGE SCALE GENOMIC DNA]</scope>
</reference>
<dbReference type="EMBL" id="OOIL02003813">
    <property type="protein sequence ID" value="VFQ89629.1"/>
    <property type="molecule type" value="Genomic_DNA"/>
</dbReference>